<keyword evidence="2" id="KW-1185">Reference proteome</keyword>
<accession>A0A7E4ZYB4</accession>
<proteinExistence type="predicted"/>
<evidence type="ECO:0000256" key="1">
    <source>
        <dbReference type="SAM" id="Phobius"/>
    </source>
</evidence>
<dbReference type="AlphaFoldDB" id="A0A7E4ZYB4"/>
<protein>
    <submittedName>
        <fullName evidence="3">Recep_L_domain domain-containing protein</fullName>
    </submittedName>
</protein>
<feature type="transmembrane region" description="Helical" evidence="1">
    <location>
        <begin position="209"/>
        <end position="229"/>
    </location>
</feature>
<keyword evidence="1" id="KW-0812">Transmembrane</keyword>
<reference evidence="3" key="2">
    <citation type="submission" date="2020-10" db="UniProtKB">
        <authorList>
            <consortium name="WormBaseParasite"/>
        </authorList>
    </citation>
    <scope>IDENTIFICATION</scope>
</reference>
<evidence type="ECO:0000313" key="3">
    <source>
        <dbReference type="WBParaSite" id="Pan_g3277.t1"/>
    </source>
</evidence>
<organism evidence="2 3">
    <name type="scientific">Panagrellus redivivus</name>
    <name type="common">Microworm</name>
    <dbReference type="NCBI Taxonomy" id="6233"/>
    <lineage>
        <taxon>Eukaryota</taxon>
        <taxon>Metazoa</taxon>
        <taxon>Ecdysozoa</taxon>
        <taxon>Nematoda</taxon>
        <taxon>Chromadorea</taxon>
        <taxon>Rhabditida</taxon>
        <taxon>Tylenchina</taxon>
        <taxon>Panagrolaimomorpha</taxon>
        <taxon>Panagrolaimoidea</taxon>
        <taxon>Panagrolaimidae</taxon>
        <taxon>Panagrellus</taxon>
    </lineage>
</organism>
<keyword evidence="1" id="KW-1133">Transmembrane helix</keyword>
<keyword evidence="1" id="KW-0472">Membrane</keyword>
<name>A0A7E4ZYB4_PANRE</name>
<sequence>MTSRNTVTLPINDVQVNNGCYCTQLTYRVQNHVGGRDSSRNGRYEIIDNCTGTKVVNIIAGPQIYKFHDGCLGRVSHELAQMTRISSRIVIENAFAQSTALALNYVLKPFRVTTITSREKYDLVLFGARHGLPPRHISRLIDRSIYADLIAYAWHNNNSYLMTMLPKLRIPGVELDRDVINLDYQTRRMFIRTYLEHEHRLKKYGRIRIYIILGVLGTWFLLLFCAILFDKKWTFPERRVTQSSGIFNRYP</sequence>
<evidence type="ECO:0000313" key="2">
    <source>
        <dbReference type="Proteomes" id="UP000492821"/>
    </source>
</evidence>
<dbReference type="WBParaSite" id="Pan_g3277.t1">
    <property type="protein sequence ID" value="Pan_g3277.t1"/>
    <property type="gene ID" value="Pan_g3277"/>
</dbReference>
<reference evidence="2" key="1">
    <citation type="journal article" date="2013" name="Genetics">
        <title>The draft genome and transcriptome of Panagrellus redivivus are shaped by the harsh demands of a free-living lifestyle.</title>
        <authorList>
            <person name="Srinivasan J."/>
            <person name="Dillman A.R."/>
            <person name="Macchietto M.G."/>
            <person name="Heikkinen L."/>
            <person name="Lakso M."/>
            <person name="Fracchia K.M."/>
            <person name="Antoshechkin I."/>
            <person name="Mortazavi A."/>
            <person name="Wong G."/>
            <person name="Sternberg P.W."/>
        </authorList>
    </citation>
    <scope>NUCLEOTIDE SEQUENCE [LARGE SCALE GENOMIC DNA]</scope>
    <source>
        <strain evidence="2">MT8872</strain>
    </source>
</reference>
<dbReference type="Proteomes" id="UP000492821">
    <property type="component" value="Unassembled WGS sequence"/>
</dbReference>